<dbReference type="Proteomes" id="UP001281761">
    <property type="component" value="Unassembled WGS sequence"/>
</dbReference>
<keyword evidence="2" id="KW-1185">Reference proteome</keyword>
<name>A0ABQ9WTR5_9EUKA</name>
<organism evidence="1 2">
    <name type="scientific">Blattamonas nauphoetae</name>
    <dbReference type="NCBI Taxonomy" id="2049346"/>
    <lineage>
        <taxon>Eukaryota</taxon>
        <taxon>Metamonada</taxon>
        <taxon>Preaxostyla</taxon>
        <taxon>Oxymonadida</taxon>
        <taxon>Blattamonas</taxon>
    </lineage>
</organism>
<sequence length="114" mass="12150">MKSHDCATSDDFSSNQPTEHILAPCSSMKIGGGHRIDKSLTEGIGEPSSRTGMVNVAEKSAAPSLSVPTSSSNTTFHLLHCLFIAKFPSTNSLFAVDTTELSTRVHRQIVMNGS</sequence>
<comment type="caution">
    <text evidence="1">The sequence shown here is derived from an EMBL/GenBank/DDBJ whole genome shotgun (WGS) entry which is preliminary data.</text>
</comment>
<protein>
    <submittedName>
        <fullName evidence="1">Uncharacterized protein</fullName>
    </submittedName>
</protein>
<proteinExistence type="predicted"/>
<evidence type="ECO:0000313" key="1">
    <source>
        <dbReference type="EMBL" id="KAK2942885.1"/>
    </source>
</evidence>
<gene>
    <name evidence="1" type="ORF">BLNAU_22214</name>
</gene>
<evidence type="ECO:0000313" key="2">
    <source>
        <dbReference type="Proteomes" id="UP001281761"/>
    </source>
</evidence>
<reference evidence="1 2" key="1">
    <citation type="journal article" date="2022" name="bioRxiv">
        <title>Genomics of Preaxostyla Flagellates Illuminates Evolutionary Transitions and the Path Towards Mitochondrial Loss.</title>
        <authorList>
            <person name="Novak L.V.F."/>
            <person name="Treitli S.C."/>
            <person name="Pyrih J."/>
            <person name="Halakuc P."/>
            <person name="Pipaliya S.V."/>
            <person name="Vacek V."/>
            <person name="Brzon O."/>
            <person name="Soukal P."/>
            <person name="Eme L."/>
            <person name="Dacks J.B."/>
            <person name="Karnkowska A."/>
            <person name="Elias M."/>
            <person name="Hampl V."/>
        </authorList>
    </citation>
    <scope>NUCLEOTIDE SEQUENCE [LARGE SCALE GENOMIC DNA]</scope>
    <source>
        <strain evidence="1">NAU3</strain>
        <tissue evidence="1">Gut</tissue>
    </source>
</reference>
<accession>A0ABQ9WTR5</accession>
<dbReference type="EMBL" id="JARBJD010000377">
    <property type="protein sequence ID" value="KAK2942885.1"/>
    <property type="molecule type" value="Genomic_DNA"/>
</dbReference>